<comment type="caution">
    <text evidence="1">The sequence shown here is derived from an EMBL/GenBank/DDBJ whole genome shotgun (WGS) entry which is preliminary data.</text>
</comment>
<dbReference type="AlphaFoldDB" id="A0A917CNL6"/>
<dbReference type="EMBL" id="BMEO01000004">
    <property type="protein sequence ID" value="GGF92088.1"/>
    <property type="molecule type" value="Genomic_DNA"/>
</dbReference>
<gene>
    <name evidence="1" type="ORF">GCM10011365_11630</name>
</gene>
<dbReference type="InterPro" id="IPR029044">
    <property type="entry name" value="Nucleotide-diphossugar_trans"/>
</dbReference>
<dbReference type="RefSeq" id="WP_188364767.1">
    <property type="nucleotide sequence ID" value="NZ_BAABJF010000015.1"/>
</dbReference>
<keyword evidence="2" id="KW-1185">Reference proteome</keyword>
<evidence type="ECO:0000313" key="1">
    <source>
        <dbReference type="EMBL" id="GGF92088.1"/>
    </source>
</evidence>
<sequence>MEFEFNFGEQQLTPGQPRDNTLYASVDGIAQPLDQDELVFMDYETGQNHVMTLQVLQAMGLTQQFRPMHEHIQQIAAAIPELKNQQQAIEKVLRFLKDKRLIISADDWLNQLKHTKAQKDNRPYAGMVVRTCDRPEQLNRLLDSLNAYQQKHGSEHPVLVFDDSKNADNRSANEKICQKAAVHATYHGESWQQQFIAMLLKEWPQHEQSIKWLLQKRGGFTGGRVWNLALLALAGKRFVFFDDDYLMQARMANDVKPDEINLSDEKPLSVQFGLNVRDIKQKSAPYDKDLLQEMVEACGQSFGEWLSAHPHINSSSLYGLRLMDLNRIAAQSTIKTTGNGTWGSPRAAGNYWLYLLKKEQREAFWQNRETYLDNIEASQLLHYSDHYQVLSQANFAPSSIDNSEFLPFTMPTETNEDYFFGGMTEACYPDNVSLQFPVMLGHLQTEDRERSQFNHIARRPGINSFVADYVTSVAHHFFGCNPIQRFESTRAALADLMENPDHMLLNRLREYLSRTQAQLIHQLQSVLAEVDNPPIYWQADVKELIEANGAAIKSNDVPRLGGWPKDLDADSCVKKLRAELSEIIKAMEVWPELWDFCRAQ</sequence>
<organism evidence="1 2">
    <name type="scientific">Marinicella pacifica</name>
    <dbReference type="NCBI Taxonomy" id="1171543"/>
    <lineage>
        <taxon>Bacteria</taxon>
        <taxon>Pseudomonadati</taxon>
        <taxon>Pseudomonadota</taxon>
        <taxon>Gammaproteobacteria</taxon>
        <taxon>Lysobacterales</taxon>
        <taxon>Marinicellaceae</taxon>
        <taxon>Marinicella</taxon>
    </lineage>
</organism>
<evidence type="ECO:0000313" key="2">
    <source>
        <dbReference type="Proteomes" id="UP000605253"/>
    </source>
</evidence>
<accession>A0A917CNL6</accession>
<protein>
    <submittedName>
        <fullName evidence="1">Uncharacterized protein</fullName>
    </submittedName>
</protein>
<dbReference type="Gene3D" id="3.90.550.10">
    <property type="entry name" value="Spore Coat Polysaccharide Biosynthesis Protein SpsA, Chain A"/>
    <property type="match status" value="1"/>
</dbReference>
<dbReference type="Proteomes" id="UP000605253">
    <property type="component" value="Unassembled WGS sequence"/>
</dbReference>
<name>A0A917CNL6_9GAMM</name>
<reference evidence="1" key="1">
    <citation type="journal article" date="2014" name="Int. J. Syst. Evol. Microbiol.">
        <title>Complete genome sequence of Corynebacterium casei LMG S-19264T (=DSM 44701T), isolated from a smear-ripened cheese.</title>
        <authorList>
            <consortium name="US DOE Joint Genome Institute (JGI-PGF)"/>
            <person name="Walter F."/>
            <person name="Albersmeier A."/>
            <person name="Kalinowski J."/>
            <person name="Ruckert C."/>
        </authorList>
    </citation>
    <scope>NUCLEOTIDE SEQUENCE</scope>
    <source>
        <strain evidence="1">CGMCC 1.12181</strain>
    </source>
</reference>
<reference evidence="1" key="2">
    <citation type="submission" date="2020-09" db="EMBL/GenBank/DDBJ databases">
        <authorList>
            <person name="Sun Q."/>
            <person name="Zhou Y."/>
        </authorList>
    </citation>
    <scope>NUCLEOTIDE SEQUENCE</scope>
    <source>
        <strain evidence="1">CGMCC 1.12181</strain>
    </source>
</reference>
<proteinExistence type="predicted"/>